<reference evidence="2" key="1">
    <citation type="submission" date="2016-11" db="EMBL/GenBank/DDBJ databases">
        <authorList>
            <person name="Varghese N."/>
            <person name="Submissions S."/>
        </authorList>
    </citation>
    <scope>NUCLEOTIDE SEQUENCE [LARGE SCALE GENOMIC DNA]</scope>
    <source>
        <strain evidence="2">DSM 6637</strain>
    </source>
</reference>
<accession>A0A1M7JD82</accession>
<dbReference type="EMBL" id="FRCK01000011">
    <property type="protein sequence ID" value="SHM50952.1"/>
    <property type="molecule type" value="Genomic_DNA"/>
</dbReference>
<evidence type="ECO:0000313" key="2">
    <source>
        <dbReference type="Proteomes" id="UP000184444"/>
    </source>
</evidence>
<proteinExistence type="predicted"/>
<evidence type="ECO:0000313" key="1">
    <source>
        <dbReference type="EMBL" id="SHM50952.1"/>
    </source>
</evidence>
<keyword evidence="2" id="KW-1185">Reference proteome</keyword>
<organism evidence="1 2">
    <name type="scientific">Paracoccus solventivorans</name>
    <dbReference type="NCBI Taxonomy" id="53463"/>
    <lineage>
        <taxon>Bacteria</taxon>
        <taxon>Pseudomonadati</taxon>
        <taxon>Pseudomonadota</taxon>
        <taxon>Alphaproteobacteria</taxon>
        <taxon>Rhodobacterales</taxon>
        <taxon>Paracoccaceae</taxon>
        <taxon>Paracoccus</taxon>
    </lineage>
</organism>
<dbReference type="Proteomes" id="UP000184444">
    <property type="component" value="Unassembled WGS sequence"/>
</dbReference>
<sequence length="34" mass="3664">MKRTTTALCAVIGSVHGLKISRRLTVRLHSDATA</sequence>
<protein>
    <submittedName>
        <fullName evidence="1">Uncharacterized protein</fullName>
    </submittedName>
</protein>
<name>A0A1M7JD82_9RHOB</name>
<gene>
    <name evidence="1" type="ORF">SAMN05444389_11178</name>
</gene>
<dbReference type="AlphaFoldDB" id="A0A1M7JD82"/>